<sequence length="358" mass="39817">MTSPDTAPLTGQEIASAAYVLPPLQPQGLSLGIVAVSILLAIITLLVACLRIWVRLGLLTGLTRVWKTEDYLFVLALVPFIPSVVWAIIAVHYGVGLRDADLPSSLYAVRAGEYIVYWEVMYFVSSTLIKSAIGFTCIRIDQRKRVTYPVLLNIFIMWLTAALALMFVFVNCRPLAATWNPALGTCQQMISLETVSYIVSAVQALTDWVSAFVPCYIVSKLQMPRRTKITIVFILGLGILASIATIIRLPYLKYYNTAKYPKDFLFHVGVIVMCSNAECSLGIIACSLPPLRKLLKMFYEHWSSYKRGAQDYDVRNSGMILGPLHPQSDGLSSTRAAARNEIWHTLDNDDSSRKGILQ</sequence>
<feature type="transmembrane region" description="Helical" evidence="6">
    <location>
        <begin position="115"/>
        <end position="138"/>
    </location>
</feature>
<evidence type="ECO:0000256" key="6">
    <source>
        <dbReference type="SAM" id="Phobius"/>
    </source>
</evidence>
<organism evidence="8 9">
    <name type="scientific">Didymella exigua CBS 183.55</name>
    <dbReference type="NCBI Taxonomy" id="1150837"/>
    <lineage>
        <taxon>Eukaryota</taxon>
        <taxon>Fungi</taxon>
        <taxon>Dikarya</taxon>
        <taxon>Ascomycota</taxon>
        <taxon>Pezizomycotina</taxon>
        <taxon>Dothideomycetes</taxon>
        <taxon>Pleosporomycetidae</taxon>
        <taxon>Pleosporales</taxon>
        <taxon>Pleosporineae</taxon>
        <taxon>Didymellaceae</taxon>
        <taxon>Didymella</taxon>
    </lineage>
</organism>
<protein>
    <recommendedName>
        <fullName evidence="7">Rhodopsin domain-containing protein</fullName>
    </recommendedName>
</protein>
<dbReference type="GeneID" id="54346772"/>
<dbReference type="AlphaFoldDB" id="A0A6A5R931"/>
<feature type="transmembrane region" description="Helical" evidence="6">
    <location>
        <begin position="197"/>
        <end position="217"/>
    </location>
</feature>
<reference evidence="8" key="1">
    <citation type="journal article" date="2020" name="Stud. Mycol.">
        <title>101 Dothideomycetes genomes: a test case for predicting lifestyles and emergence of pathogens.</title>
        <authorList>
            <person name="Haridas S."/>
            <person name="Albert R."/>
            <person name="Binder M."/>
            <person name="Bloem J."/>
            <person name="Labutti K."/>
            <person name="Salamov A."/>
            <person name="Andreopoulos B."/>
            <person name="Baker S."/>
            <person name="Barry K."/>
            <person name="Bills G."/>
            <person name="Bluhm B."/>
            <person name="Cannon C."/>
            <person name="Castanera R."/>
            <person name="Culley D."/>
            <person name="Daum C."/>
            <person name="Ezra D."/>
            <person name="Gonzalez J."/>
            <person name="Henrissat B."/>
            <person name="Kuo A."/>
            <person name="Liang C."/>
            <person name="Lipzen A."/>
            <person name="Lutzoni F."/>
            <person name="Magnuson J."/>
            <person name="Mondo S."/>
            <person name="Nolan M."/>
            <person name="Ohm R."/>
            <person name="Pangilinan J."/>
            <person name="Park H.-J."/>
            <person name="Ramirez L."/>
            <person name="Alfaro M."/>
            <person name="Sun H."/>
            <person name="Tritt A."/>
            <person name="Yoshinaga Y."/>
            <person name="Zwiers L.-H."/>
            <person name="Turgeon B."/>
            <person name="Goodwin S."/>
            <person name="Spatafora J."/>
            <person name="Crous P."/>
            <person name="Grigoriev I."/>
        </authorList>
    </citation>
    <scope>NUCLEOTIDE SEQUENCE</scope>
    <source>
        <strain evidence="8">CBS 183.55</strain>
    </source>
</reference>
<dbReference type="PANTHER" id="PTHR33048">
    <property type="entry name" value="PTH11-LIKE INTEGRAL MEMBRANE PROTEIN (AFU_ORTHOLOGUE AFUA_5G11245)"/>
    <property type="match status" value="1"/>
</dbReference>
<evidence type="ECO:0000313" key="8">
    <source>
        <dbReference type="EMBL" id="KAF1923839.1"/>
    </source>
</evidence>
<comment type="similarity">
    <text evidence="5">Belongs to the SAT4 family.</text>
</comment>
<keyword evidence="2 6" id="KW-0812">Transmembrane</keyword>
<proteinExistence type="inferred from homology"/>
<evidence type="ECO:0000256" key="1">
    <source>
        <dbReference type="ARBA" id="ARBA00004141"/>
    </source>
</evidence>
<feature type="transmembrane region" description="Helical" evidence="6">
    <location>
        <begin position="71"/>
        <end position="95"/>
    </location>
</feature>
<dbReference type="Proteomes" id="UP000800082">
    <property type="component" value="Unassembled WGS sequence"/>
</dbReference>
<comment type="subcellular location">
    <subcellularLocation>
        <location evidence="1">Membrane</location>
        <topology evidence="1">Multi-pass membrane protein</topology>
    </subcellularLocation>
</comment>
<evidence type="ECO:0000259" key="7">
    <source>
        <dbReference type="Pfam" id="PF20684"/>
    </source>
</evidence>
<keyword evidence="4 6" id="KW-0472">Membrane</keyword>
<keyword evidence="9" id="KW-1185">Reference proteome</keyword>
<dbReference type="RefSeq" id="XP_033444092.1">
    <property type="nucleotide sequence ID" value="XM_033589125.1"/>
</dbReference>
<dbReference type="EMBL" id="ML979000">
    <property type="protein sequence ID" value="KAF1923839.1"/>
    <property type="molecule type" value="Genomic_DNA"/>
</dbReference>
<name>A0A6A5R931_9PLEO</name>
<accession>A0A6A5R931</accession>
<feature type="transmembrane region" description="Helical" evidence="6">
    <location>
        <begin position="150"/>
        <end position="170"/>
    </location>
</feature>
<evidence type="ECO:0000256" key="2">
    <source>
        <dbReference type="ARBA" id="ARBA00022692"/>
    </source>
</evidence>
<dbReference type="Pfam" id="PF20684">
    <property type="entry name" value="Fung_rhodopsin"/>
    <property type="match status" value="1"/>
</dbReference>
<evidence type="ECO:0000313" key="9">
    <source>
        <dbReference type="Proteomes" id="UP000800082"/>
    </source>
</evidence>
<dbReference type="PANTHER" id="PTHR33048:SF47">
    <property type="entry name" value="INTEGRAL MEMBRANE PROTEIN-RELATED"/>
    <property type="match status" value="1"/>
</dbReference>
<evidence type="ECO:0000256" key="4">
    <source>
        <dbReference type="ARBA" id="ARBA00023136"/>
    </source>
</evidence>
<dbReference type="InterPro" id="IPR052337">
    <property type="entry name" value="SAT4-like"/>
</dbReference>
<evidence type="ECO:0000256" key="5">
    <source>
        <dbReference type="ARBA" id="ARBA00038359"/>
    </source>
</evidence>
<dbReference type="OrthoDB" id="3897607at2759"/>
<dbReference type="InterPro" id="IPR049326">
    <property type="entry name" value="Rhodopsin_dom_fungi"/>
</dbReference>
<gene>
    <name evidence="8" type="ORF">M421DRAFT_302964</name>
</gene>
<feature type="transmembrane region" description="Helical" evidence="6">
    <location>
        <begin position="229"/>
        <end position="252"/>
    </location>
</feature>
<feature type="transmembrane region" description="Helical" evidence="6">
    <location>
        <begin position="264"/>
        <end position="288"/>
    </location>
</feature>
<keyword evidence="3 6" id="KW-1133">Transmembrane helix</keyword>
<dbReference type="GO" id="GO:0016020">
    <property type="term" value="C:membrane"/>
    <property type="evidence" value="ECO:0007669"/>
    <property type="project" value="UniProtKB-SubCell"/>
</dbReference>
<feature type="domain" description="Rhodopsin" evidence="7">
    <location>
        <begin position="51"/>
        <end position="296"/>
    </location>
</feature>
<feature type="transmembrane region" description="Helical" evidence="6">
    <location>
        <begin position="29"/>
        <end position="50"/>
    </location>
</feature>
<evidence type="ECO:0000256" key="3">
    <source>
        <dbReference type="ARBA" id="ARBA00022989"/>
    </source>
</evidence>